<evidence type="ECO:0000256" key="1">
    <source>
        <dbReference type="SAM" id="Phobius"/>
    </source>
</evidence>
<dbReference type="STRING" id="990371.SAMN05421813_1272"/>
<dbReference type="PANTHER" id="PTHR32309:SF31">
    <property type="entry name" value="CAPSULAR EXOPOLYSACCHARIDE FAMILY"/>
    <property type="match status" value="1"/>
</dbReference>
<reference evidence="3" key="1">
    <citation type="submission" date="2016-10" db="EMBL/GenBank/DDBJ databases">
        <authorList>
            <person name="Varghese N."/>
            <person name="Submissions S."/>
        </authorList>
    </citation>
    <scope>NUCLEOTIDE SEQUENCE [LARGE SCALE GENOMIC DNA]</scope>
    <source>
        <strain evidence="3">DSM 24536</strain>
    </source>
</reference>
<feature type="transmembrane region" description="Helical" evidence="1">
    <location>
        <begin position="346"/>
        <end position="367"/>
    </location>
</feature>
<dbReference type="AlphaFoldDB" id="A0A1G9WUA5"/>
<keyword evidence="1" id="KW-0472">Membrane</keyword>
<dbReference type="InterPro" id="IPR050445">
    <property type="entry name" value="Bact_polysacc_biosynth/exp"/>
</dbReference>
<dbReference type="EMBL" id="FNHH01000027">
    <property type="protein sequence ID" value="SDM87683.1"/>
    <property type="molecule type" value="Genomic_DNA"/>
</dbReference>
<gene>
    <name evidence="2" type="ORF">SAMN05421813_1272</name>
</gene>
<keyword evidence="1" id="KW-1133">Transmembrane helix</keyword>
<evidence type="ECO:0000313" key="3">
    <source>
        <dbReference type="Proteomes" id="UP000199226"/>
    </source>
</evidence>
<dbReference type="PANTHER" id="PTHR32309">
    <property type="entry name" value="TYROSINE-PROTEIN KINASE"/>
    <property type="match status" value="1"/>
</dbReference>
<dbReference type="RefSeq" id="WP_245704533.1">
    <property type="nucleotide sequence ID" value="NZ_FNHH01000027.1"/>
</dbReference>
<keyword evidence="3" id="KW-1185">Reference proteome</keyword>
<proteinExistence type="predicted"/>
<evidence type="ECO:0000313" key="2">
    <source>
        <dbReference type="EMBL" id="SDM87683.1"/>
    </source>
</evidence>
<protein>
    <submittedName>
        <fullName evidence="2">Chain length determinant protein</fullName>
    </submittedName>
</protein>
<feature type="transmembrane region" description="Helical" evidence="1">
    <location>
        <begin position="44"/>
        <end position="63"/>
    </location>
</feature>
<organism evidence="2 3">
    <name type="scientific">Daejeonella rubra</name>
    <dbReference type="NCBI Taxonomy" id="990371"/>
    <lineage>
        <taxon>Bacteria</taxon>
        <taxon>Pseudomonadati</taxon>
        <taxon>Bacteroidota</taxon>
        <taxon>Sphingobacteriia</taxon>
        <taxon>Sphingobacteriales</taxon>
        <taxon>Sphingobacteriaceae</taxon>
        <taxon>Daejeonella</taxon>
    </lineage>
</organism>
<sequence length="372" mass="41495">MAHINEGGFVETTTLSNNLYSDDSSEMSFKEIVFKMVGWVKYLWTKWLIILIVGLIGGGIGFYKAFVFKPVYIAEYSFVLEDEKSGGLGGAFGLASQFGIDIGGGGGGAFSGDNLLELMRSRSMVQKALLKTVSISGKQQALVDYYIDYKDLREVWKEKAGLNEMLKFPLKSDPKTFTRIQDSLLMSVHNDIVQNFLSVAKIDRKLSIIKVEVKSQNENFSKHFAEALVDEVSRFYIETKTLKSSRNVQILQHKVDSVRQRLNSAISGVALSNDMNPNANPSRMILRAPSQQKQIDVQANTAILTQLVTNLEISKLTLSKETPLIQVIDRPTFPLKKERMGKLKSLITGGILGGFFIVALIVGRKILWDLLK</sequence>
<keyword evidence="1" id="KW-0812">Transmembrane</keyword>
<dbReference type="Proteomes" id="UP000199226">
    <property type="component" value="Unassembled WGS sequence"/>
</dbReference>
<accession>A0A1G9WUA5</accession>
<name>A0A1G9WUA5_9SPHI</name>